<evidence type="ECO:0000256" key="2">
    <source>
        <dbReference type="ARBA" id="ARBA00022670"/>
    </source>
</evidence>
<dbReference type="RefSeq" id="WP_052740512.1">
    <property type="nucleotide sequence ID" value="NZ_LAYJ01000112.1"/>
</dbReference>
<keyword evidence="2" id="KW-0645">Protease</keyword>
<comment type="similarity">
    <text evidence="1">Belongs to the peptidase C40 family.</text>
</comment>
<evidence type="ECO:0000259" key="6">
    <source>
        <dbReference type="PROSITE" id="PS51935"/>
    </source>
</evidence>
<dbReference type="InterPro" id="IPR051202">
    <property type="entry name" value="Peptidase_C40"/>
</dbReference>
<dbReference type="STRING" id="270498.CHK_2090"/>
<evidence type="ECO:0000256" key="1">
    <source>
        <dbReference type="ARBA" id="ARBA00007074"/>
    </source>
</evidence>
<feature type="compositionally biased region" description="Basic and acidic residues" evidence="5">
    <location>
        <begin position="53"/>
        <end position="65"/>
    </location>
</feature>
<sequence>MMNFFGKNKRIIIQIISVSVVVILTIAMAVSVFAQELPDVQSDETQTVSEPVESPKPEETDKQPEETPTQAPTKEPAQPSGQPRPEPTPEPSTEPTVQPSTEPEATLPEVTPEPEATQEQAPMPQEPEKEAEVQGRQEEETKALEPADKGENQTPVYSSPAVFLGDVAAKGSNETLLLSDEQLAEIEKTLPEGLDPYRREVVLKAYSLVGNVKYFWGGKSTESGWDIRWGNEAIVGSAGSSQTGTTREYGLDCSGYVLWCFLNAEESMLMQQEPAQAIDKSGFVNRFGYGTSGQWEHSSEITWEEAQPGDVLFYKNPQDVGINHIGIIVGTDEDGNMLVAHCSSSKNSVIVSKVENSGFRYVRRMNYIAGRELGQEASERAAETTALPDGMPMYLTDEQAYNDAIRNGWSVD</sequence>
<dbReference type="Proteomes" id="UP000034076">
    <property type="component" value="Unassembled WGS sequence"/>
</dbReference>
<feature type="region of interest" description="Disordered" evidence="5">
    <location>
        <begin position="40"/>
        <end position="158"/>
    </location>
</feature>
<gene>
    <name evidence="7" type="ORF">CHK_2090</name>
</gene>
<reference evidence="7 8" key="1">
    <citation type="submission" date="2015-04" db="EMBL/GenBank/DDBJ databases">
        <title>Draft genome sequence of bacteremic isolate Catabacter hongkongensis type strain HKU16T.</title>
        <authorList>
            <person name="Lau S.K."/>
            <person name="Teng J.L."/>
            <person name="Huang Y."/>
            <person name="Curreem S.O."/>
            <person name="Tsui S.K."/>
            <person name="Woo P.C."/>
        </authorList>
    </citation>
    <scope>NUCLEOTIDE SEQUENCE [LARGE SCALE GENOMIC DNA]</scope>
    <source>
        <strain evidence="7 8">HKU16</strain>
    </source>
</reference>
<feature type="compositionally biased region" description="Basic and acidic residues" evidence="5">
    <location>
        <begin position="126"/>
        <end position="151"/>
    </location>
</feature>
<accession>A0A0M2NHY2</accession>
<evidence type="ECO:0000256" key="3">
    <source>
        <dbReference type="ARBA" id="ARBA00022801"/>
    </source>
</evidence>
<dbReference type="InterPro" id="IPR038765">
    <property type="entry name" value="Papain-like_cys_pep_sf"/>
</dbReference>
<dbReference type="PROSITE" id="PS51935">
    <property type="entry name" value="NLPC_P60"/>
    <property type="match status" value="1"/>
</dbReference>
<dbReference type="AlphaFoldDB" id="A0A0M2NHY2"/>
<dbReference type="EMBL" id="LAYJ01000112">
    <property type="protein sequence ID" value="KKI50027.1"/>
    <property type="molecule type" value="Genomic_DNA"/>
</dbReference>
<dbReference type="GO" id="GO:0006508">
    <property type="term" value="P:proteolysis"/>
    <property type="evidence" value="ECO:0007669"/>
    <property type="project" value="UniProtKB-KW"/>
</dbReference>
<dbReference type="SUPFAM" id="SSF54001">
    <property type="entry name" value="Cysteine proteinases"/>
    <property type="match status" value="1"/>
</dbReference>
<evidence type="ECO:0000313" key="8">
    <source>
        <dbReference type="Proteomes" id="UP000034076"/>
    </source>
</evidence>
<keyword evidence="8" id="KW-1185">Reference proteome</keyword>
<dbReference type="OrthoDB" id="1734240at2"/>
<dbReference type="PANTHER" id="PTHR47053:SF1">
    <property type="entry name" value="MUREIN DD-ENDOPEPTIDASE MEPH-RELATED"/>
    <property type="match status" value="1"/>
</dbReference>
<feature type="compositionally biased region" description="Pro residues" evidence="5">
    <location>
        <begin position="82"/>
        <end position="92"/>
    </location>
</feature>
<proteinExistence type="inferred from homology"/>
<organism evidence="7 8">
    <name type="scientific">Christensenella hongkongensis</name>
    <dbReference type="NCBI Taxonomy" id="270498"/>
    <lineage>
        <taxon>Bacteria</taxon>
        <taxon>Bacillati</taxon>
        <taxon>Bacillota</taxon>
        <taxon>Clostridia</taxon>
        <taxon>Christensenellales</taxon>
        <taxon>Christensenellaceae</taxon>
        <taxon>Christensenella</taxon>
    </lineage>
</organism>
<keyword evidence="3" id="KW-0378">Hydrolase</keyword>
<feature type="domain" description="NlpC/P60" evidence="6">
    <location>
        <begin position="195"/>
        <end position="373"/>
    </location>
</feature>
<dbReference type="GO" id="GO:0008234">
    <property type="term" value="F:cysteine-type peptidase activity"/>
    <property type="evidence" value="ECO:0007669"/>
    <property type="project" value="UniProtKB-KW"/>
</dbReference>
<dbReference type="InterPro" id="IPR000064">
    <property type="entry name" value="NLP_P60_dom"/>
</dbReference>
<dbReference type="Gene3D" id="3.90.1720.10">
    <property type="entry name" value="endopeptidase domain like (from Nostoc punctiforme)"/>
    <property type="match status" value="1"/>
</dbReference>
<feature type="compositionally biased region" description="Low complexity" evidence="5">
    <location>
        <begin position="93"/>
        <end position="104"/>
    </location>
</feature>
<comment type="caution">
    <text evidence="7">The sequence shown here is derived from an EMBL/GenBank/DDBJ whole genome shotgun (WGS) entry which is preliminary data.</text>
</comment>
<evidence type="ECO:0000256" key="5">
    <source>
        <dbReference type="SAM" id="MobiDB-lite"/>
    </source>
</evidence>
<dbReference type="PANTHER" id="PTHR47053">
    <property type="entry name" value="MUREIN DD-ENDOPEPTIDASE MEPH-RELATED"/>
    <property type="match status" value="1"/>
</dbReference>
<protein>
    <recommendedName>
        <fullName evidence="6">NlpC/P60 domain-containing protein</fullName>
    </recommendedName>
</protein>
<dbReference type="Pfam" id="PF00877">
    <property type="entry name" value="NLPC_P60"/>
    <property type="match status" value="1"/>
</dbReference>
<keyword evidence="4" id="KW-0788">Thiol protease</keyword>
<evidence type="ECO:0000256" key="4">
    <source>
        <dbReference type="ARBA" id="ARBA00022807"/>
    </source>
</evidence>
<name>A0A0M2NHY2_9FIRM</name>
<evidence type="ECO:0000313" key="7">
    <source>
        <dbReference type="EMBL" id="KKI50027.1"/>
    </source>
</evidence>